<feature type="domain" description="Cas12f1-like TNB" evidence="7">
    <location>
        <begin position="290"/>
        <end position="357"/>
    </location>
</feature>
<evidence type="ECO:0000313" key="9">
    <source>
        <dbReference type="Proteomes" id="UP000184016"/>
    </source>
</evidence>
<keyword evidence="4" id="KW-0238">DNA-binding</keyword>
<dbReference type="InterPro" id="IPR051399">
    <property type="entry name" value="RNA-guided_DNA_endo/Transpos"/>
</dbReference>
<evidence type="ECO:0000313" key="8">
    <source>
        <dbReference type="EMBL" id="SHK00586.1"/>
    </source>
</evidence>
<dbReference type="STRING" id="1830138.SAMN05443507_10721"/>
<dbReference type="GO" id="GO:0006310">
    <property type="term" value="P:DNA recombination"/>
    <property type="evidence" value="ECO:0007669"/>
    <property type="project" value="UniProtKB-KW"/>
</dbReference>
<reference evidence="9" key="1">
    <citation type="submission" date="2016-11" db="EMBL/GenBank/DDBJ databases">
        <authorList>
            <person name="Varghese N."/>
            <person name="Submissions S."/>
        </authorList>
    </citation>
    <scope>NUCLEOTIDE SEQUENCE [LARGE SCALE GENOMIC DNA]</scope>
    <source>
        <strain evidence="9">USBA-503</strain>
    </source>
</reference>
<dbReference type="Proteomes" id="UP000184016">
    <property type="component" value="Unassembled WGS sequence"/>
</dbReference>
<dbReference type="Pfam" id="PF07282">
    <property type="entry name" value="Cas12f1-like_TNB"/>
    <property type="match status" value="1"/>
</dbReference>
<dbReference type="NCBIfam" id="NF040570">
    <property type="entry name" value="guided_TnpB"/>
    <property type="match status" value="1"/>
</dbReference>
<dbReference type="GO" id="GO:0032196">
    <property type="term" value="P:transposition"/>
    <property type="evidence" value="ECO:0007669"/>
    <property type="project" value="UniProtKB-KW"/>
</dbReference>
<keyword evidence="3" id="KW-0815">Transposition</keyword>
<evidence type="ECO:0000256" key="3">
    <source>
        <dbReference type="ARBA" id="ARBA00022578"/>
    </source>
</evidence>
<evidence type="ECO:0000256" key="2">
    <source>
        <dbReference type="ARBA" id="ARBA00011044"/>
    </source>
</evidence>
<dbReference type="NCBIfam" id="TIGR01766">
    <property type="entry name" value="IS200/IS605 family accessory protein TnpB-like domain"/>
    <property type="match status" value="1"/>
</dbReference>
<evidence type="ECO:0000256" key="4">
    <source>
        <dbReference type="ARBA" id="ARBA00023125"/>
    </source>
</evidence>
<dbReference type="InterPro" id="IPR010095">
    <property type="entry name" value="Cas12f1-like_TNB"/>
</dbReference>
<dbReference type="RefSeq" id="WP_072873497.1">
    <property type="nucleotide sequence ID" value="NZ_FRAF01000007.1"/>
</dbReference>
<proteinExistence type="inferred from homology"/>
<name>A0A1M6NY28_9BACL</name>
<dbReference type="Pfam" id="PF01385">
    <property type="entry name" value="OrfB_IS605"/>
    <property type="match status" value="1"/>
</dbReference>
<protein>
    <submittedName>
        <fullName evidence="8">Transposase, IS605 OrfB family, central region</fullName>
    </submittedName>
</protein>
<dbReference type="PANTHER" id="PTHR30405:SF11">
    <property type="entry name" value="RNA-GUIDED DNA ENDONUCLEASE RV2885C-RELATED"/>
    <property type="match status" value="1"/>
</dbReference>
<evidence type="ECO:0000256" key="1">
    <source>
        <dbReference type="ARBA" id="ARBA00008761"/>
    </source>
</evidence>
<gene>
    <name evidence="8" type="ORF">SAMN05443507_10721</name>
</gene>
<keyword evidence="5" id="KW-0233">DNA recombination</keyword>
<dbReference type="OrthoDB" id="2375110at2"/>
<dbReference type="PANTHER" id="PTHR30405">
    <property type="entry name" value="TRANSPOSASE"/>
    <property type="match status" value="1"/>
</dbReference>
<evidence type="ECO:0000256" key="5">
    <source>
        <dbReference type="ARBA" id="ARBA00023172"/>
    </source>
</evidence>
<comment type="similarity">
    <text evidence="2">In the N-terminal section; belongs to the transposase 2 family.</text>
</comment>
<evidence type="ECO:0000259" key="6">
    <source>
        <dbReference type="Pfam" id="PF01385"/>
    </source>
</evidence>
<organism evidence="8 9">
    <name type="scientific">Alicyclobacillus tolerans</name>
    <dbReference type="NCBI Taxonomy" id="90970"/>
    <lineage>
        <taxon>Bacteria</taxon>
        <taxon>Bacillati</taxon>
        <taxon>Bacillota</taxon>
        <taxon>Bacilli</taxon>
        <taxon>Bacillales</taxon>
        <taxon>Alicyclobacillaceae</taxon>
        <taxon>Alicyclobacillus</taxon>
    </lineage>
</organism>
<sequence>MELVLTAKVKIVPTEEQHTMLQQTLQAYREGCNYLSGVIYTTKNLIQARLHTTTYRYLRETFGLRSQMAQSVIKTVIARYKSMMENGHDWKKVGFKKPELDLVWNRDYSLGHGVFSVNTLAGRVKVPFVTKGMEHYFDGTWKFGTAKVVYKHGKFFLHIPMTKHIEETEWEHINEIVGVDMGMNFLVTTYDSHGKVWFVKGRHVKDKRAHYKQLRRHLQQRQTASARRRLKKIGQRETRWMTDVNHQVSKALVERYGANALYVLEDLTGVREATEKVRKRHRYESVSWAYDQLRQMIEYKAIKLQSKVIAVDPRYTSQTCPKCGHIEKANRDKKHHRFTCKNCHYRSNDDRIGGMNLHRKGIEYLVAVTTSA</sequence>
<evidence type="ECO:0000259" key="7">
    <source>
        <dbReference type="Pfam" id="PF07282"/>
    </source>
</evidence>
<dbReference type="GO" id="GO:0003677">
    <property type="term" value="F:DNA binding"/>
    <property type="evidence" value="ECO:0007669"/>
    <property type="project" value="UniProtKB-KW"/>
</dbReference>
<keyword evidence="9" id="KW-1185">Reference proteome</keyword>
<accession>A0A1M6NY28</accession>
<feature type="domain" description="Probable transposase IS891/IS1136/IS1341" evidence="6">
    <location>
        <begin position="164"/>
        <end position="265"/>
    </location>
</feature>
<dbReference type="InterPro" id="IPR001959">
    <property type="entry name" value="Transposase"/>
</dbReference>
<dbReference type="EMBL" id="FRAF01000007">
    <property type="protein sequence ID" value="SHK00586.1"/>
    <property type="molecule type" value="Genomic_DNA"/>
</dbReference>
<comment type="similarity">
    <text evidence="1">In the C-terminal section; belongs to the transposase 35 family.</text>
</comment>
<dbReference type="AlphaFoldDB" id="A0A1M6NY28"/>